<sequence>MKQKFVQAIAMFLILFCSCKKSFLEQSNPDAITVSQYFVSETDVLLALNGCYNLMRSNSALGEESDLYTDQRSDDTGTNDNQSNAGEPFQFNNFSLLPTNSYLYGHWKAMFAVIAQCNQVLANINKVTFTDSLRPQYTAEAQFLRALILFHLVRKWGDIPMTTVPLTTPAQITDSTYRVKTPLVYNQIIADLTAAAHSGLPVVQPSANRGHASLQAVNFLLGQVYLTKFATLDGGNSGAAPNSDLDSANYYLTTCYNERTFTNLSGIPYTDNFNVAKKATCPELIWQIVFIQGDPTYYSHIAADAQAQGEVVNVYFKRVSSGVGYNVTHDLVKEYEANDPRATWNMTYDTFHTVKDWYVSKFRDTSAAAGQNGYGGNDFPMMRYADVILMLAEVNMYYGKTAQAIQYLDIVRTRAGLPTYEVSSSTDPNYMQKFPNLKLAILHERRSELAFEHHRWFDLLRFFSINDLVTYIHSKNQADWGLAQIANFSTKDEYYPIPYNETILDPVKMYQNPGY</sequence>
<comment type="caution">
    <text evidence="8">The sequence shown here is derived from an EMBL/GenBank/DDBJ whole genome shotgun (WGS) entry which is preliminary data.</text>
</comment>
<comment type="subcellular location">
    <subcellularLocation>
        <location evidence="1">Cell outer membrane</location>
    </subcellularLocation>
</comment>
<evidence type="ECO:0000256" key="2">
    <source>
        <dbReference type="ARBA" id="ARBA00006275"/>
    </source>
</evidence>
<dbReference type="InterPro" id="IPR033985">
    <property type="entry name" value="SusD-like_N"/>
</dbReference>
<dbReference type="Proteomes" id="UP000607559">
    <property type="component" value="Unassembled WGS sequence"/>
</dbReference>
<evidence type="ECO:0000256" key="3">
    <source>
        <dbReference type="ARBA" id="ARBA00022729"/>
    </source>
</evidence>
<protein>
    <submittedName>
        <fullName evidence="8">Membrane protein</fullName>
    </submittedName>
</protein>
<organism evidence="8 9">
    <name type="scientific">Puia dinghuensis</name>
    <dbReference type="NCBI Taxonomy" id="1792502"/>
    <lineage>
        <taxon>Bacteria</taxon>
        <taxon>Pseudomonadati</taxon>
        <taxon>Bacteroidota</taxon>
        <taxon>Chitinophagia</taxon>
        <taxon>Chitinophagales</taxon>
        <taxon>Chitinophagaceae</taxon>
        <taxon>Puia</taxon>
    </lineage>
</organism>
<evidence type="ECO:0000313" key="8">
    <source>
        <dbReference type="EMBL" id="GGB16868.1"/>
    </source>
</evidence>
<accession>A0A8J2UH06</accession>
<keyword evidence="4" id="KW-0472">Membrane</keyword>
<dbReference type="InterPro" id="IPR011990">
    <property type="entry name" value="TPR-like_helical_dom_sf"/>
</dbReference>
<dbReference type="AlphaFoldDB" id="A0A8J2UH06"/>
<comment type="similarity">
    <text evidence="2">Belongs to the SusD family.</text>
</comment>
<dbReference type="Pfam" id="PF07980">
    <property type="entry name" value="SusD_RagB"/>
    <property type="match status" value="1"/>
</dbReference>
<keyword evidence="5" id="KW-0998">Cell outer membrane</keyword>
<reference evidence="8" key="1">
    <citation type="journal article" date="2014" name="Int. J. Syst. Evol. Microbiol.">
        <title>Complete genome sequence of Corynebacterium casei LMG S-19264T (=DSM 44701T), isolated from a smear-ripened cheese.</title>
        <authorList>
            <consortium name="US DOE Joint Genome Institute (JGI-PGF)"/>
            <person name="Walter F."/>
            <person name="Albersmeier A."/>
            <person name="Kalinowski J."/>
            <person name="Ruckert C."/>
        </authorList>
    </citation>
    <scope>NUCLEOTIDE SEQUENCE</scope>
    <source>
        <strain evidence="8">CGMCC 1.15448</strain>
    </source>
</reference>
<dbReference type="RefSeq" id="WP_188936227.1">
    <property type="nucleotide sequence ID" value="NZ_BMJC01000005.1"/>
</dbReference>
<proteinExistence type="inferred from homology"/>
<feature type="domain" description="RagB/SusD" evidence="6">
    <location>
        <begin position="328"/>
        <end position="515"/>
    </location>
</feature>
<keyword evidence="9" id="KW-1185">Reference proteome</keyword>
<feature type="domain" description="SusD-like N-terminal" evidence="7">
    <location>
        <begin position="23"/>
        <end position="226"/>
    </location>
</feature>
<evidence type="ECO:0000259" key="6">
    <source>
        <dbReference type="Pfam" id="PF07980"/>
    </source>
</evidence>
<evidence type="ECO:0000256" key="4">
    <source>
        <dbReference type="ARBA" id="ARBA00023136"/>
    </source>
</evidence>
<keyword evidence="3" id="KW-0732">Signal</keyword>
<dbReference type="SUPFAM" id="SSF48452">
    <property type="entry name" value="TPR-like"/>
    <property type="match status" value="1"/>
</dbReference>
<dbReference type="GO" id="GO:0009279">
    <property type="term" value="C:cell outer membrane"/>
    <property type="evidence" value="ECO:0007669"/>
    <property type="project" value="UniProtKB-SubCell"/>
</dbReference>
<gene>
    <name evidence="8" type="ORF">GCM10011511_45850</name>
</gene>
<reference evidence="8" key="2">
    <citation type="submission" date="2020-09" db="EMBL/GenBank/DDBJ databases">
        <authorList>
            <person name="Sun Q."/>
            <person name="Zhou Y."/>
        </authorList>
    </citation>
    <scope>NUCLEOTIDE SEQUENCE</scope>
    <source>
        <strain evidence="8">CGMCC 1.15448</strain>
    </source>
</reference>
<evidence type="ECO:0000256" key="5">
    <source>
        <dbReference type="ARBA" id="ARBA00023237"/>
    </source>
</evidence>
<name>A0A8J2UH06_9BACT</name>
<dbReference type="Gene3D" id="1.25.40.390">
    <property type="match status" value="1"/>
</dbReference>
<evidence type="ECO:0000259" key="7">
    <source>
        <dbReference type="Pfam" id="PF14322"/>
    </source>
</evidence>
<dbReference type="PROSITE" id="PS51257">
    <property type="entry name" value="PROKAR_LIPOPROTEIN"/>
    <property type="match status" value="1"/>
</dbReference>
<evidence type="ECO:0000313" key="9">
    <source>
        <dbReference type="Proteomes" id="UP000607559"/>
    </source>
</evidence>
<dbReference type="Pfam" id="PF14322">
    <property type="entry name" value="SusD-like_3"/>
    <property type="match status" value="1"/>
</dbReference>
<dbReference type="CDD" id="cd08977">
    <property type="entry name" value="SusD"/>
    <property type="match status" value="1"/>
</dbReference>
<dbReference type="EMBL" id="BMJC01000005">
    <property type="protein sequence ID" value="GGB16868.1"/>
    <property type="molecule type" value="Genomic_DNA"/>
</dbReference>
<evidence type="ECO:0000256" key="1">
    <source>
        <dbReference type="ARBA" id="ARBA00004442"/>
    </source>
</evidence>
<dbReference type="InterPro" id="IPR012944">
    <property type="entry name" value="SusD_RagB_dom"/>
</dbReference>